<evidence type="ECO:0000313" key="3">
    <source>
        <dbReference type="Proteomes" id="UP000095751"/>
    </source>
</evidence>
<feature type="non-terminal residue" evidence="2">
    <location>
        <position position="125"/>
    </location>
</feature>
<dbReference type="InterPro" id="IPR036291">
    <property type="entry name" value="NAD(P)-bd_dom_sf"/>
</dbReference>
<dbReference type="InterPro" id="IPR016040">
    <property type="entry name" value="NAD(P)-bd_dom"/>
</dbReference>
<evidence type="ECO:0000313" key="2">
    <source>
        <dbReference type="EMBL" id="OEU12750.1"/>
    </source>
</evidence>
<name>A0A1E7F3K2_9STRA</name>
<dbReference type="Gene3D" id="3.40.50.720">
    <property type="entry name" value="NAD(P)-binding Rossmann-like Domain"/>
    <property type="match status" value="1"/>
</dbReference>
<protein>
    <recommendedName>
        <fullName evidence="1">NAD(P)-binding domain-containing protein</fullName>
    </recommendedName>
</protein>
<evidence type="ECO:0000259" key="1">
    <source>
        <dbReference type="Pfam" id="PF13460"/>
    </source>
</evidence>
<dbReference type="PANTHER" id="PTHR15020">
    <property type="entry name" value="FLAVIN REDUCTASE-RELATED"/>
    <property type="match status" value="1"/>
</dbReference>
<feature type="non-terminal residue" evidence="2">
    <location>
        <position position="1"/>
    </location>
</feature>
<gene>
    <name evidence="2" type="ORF">FRACYDRAFT_164301</name>
</gene>
<feature type="domain" description="NAD(P)-binding" evidence="1">
    <location>
        <begin position="7"/>
        <end position="125"/>
    </location>
</feature>
<reference evidence="2 3" key="1">
    <citation type="submission" date="2016-09" db="EMBL/GenBank/DDBJ databases">
        <title>Extensive genetic diversity and differential bi-allelic expression allows diatom success in the polar Southern Ocean.</title>
        <authorList>
            <consortium name="DOE Joint Genome Institute"/>
            <person name="Mock T."/>
            <person name="Otillar R.P."/>
            <person name="Strauss J."/>
            <person name="Dupont C."/>
            <person name="Frickenhaus S."/>
            <person name="Maumus F."/>
            <person name="Mcmullan M."/>
            <person name="Sanges R."/>
            <person name="Schmutz J."/>
            <person name="Toseland A."/>
            <person name="Valas R."/>
            <person name="Veluchamy A."/>
            <person name="Ward B.J."/>
            <person name="Allen A."/>
            <person name="Barry K."/>
            <person name="Falciatore A."/>
            <person name="Ferrante M."/>
            <person name="Fortunato A.E."/>
            <person name="Gloeckner G."/>
            <person name="Gruber A."/>
            <person name="Hipkin R."/>
            <person name="Janech M."/>
            <person name="Kroth P."/>
            <person name="Leese F."/>
            <person name="Lindquist E."/>
            <person name="Lyon B.R."/>
            <person name="Martin J."/>
            <person name="Mayer C."/>
            <person name="Parker M."/>
            <person name="Quesneville H."/>
            <person name="Raymond J."/>
            <person name="Uhlig C."/>
            <person name="Valentin K.U."/>
            <person name="Worden A.Z."/>
            <person name="Armbrust E.V."/>
            <person name="Bowler C."/>
            <person name="Green B."/>
            <person name="Moulton V."/>
            <person name="Van Oosterhout C."/>
            <person name="Grigoriev I."/>
        </authorList>
    </citation>
    <scope>NUCLEOTIDE SEQUENCE [LARGE SCALE GENOMIC DNA]</scope>
    <source>
        <strain evidence="2 3">CCMP1102</strain>
    </source>
</reference>
<dbReference type="SUPFAM" id="SSF51735">
    <property type="entry name" value="NAD(P)-binding Rossmann-fold domains"/>
    <property type="match status" value="1"/>
</dbReference>
<accession>A0A1E7F3K2</accession>
<dbReference type="EMBL" id="KV784364">
    <property type="protein sequence ID" value="OEU12750.1"/>
    <property type="molecule type" value="Genomic_DNA"/>
</dbReference>
<dbReference type="Proteomes" id="UP000095751">
    <property type="component" value="Unassembled WGS sequence"/>
</dbReference>
<dbReference type="PANTHER" id="PTHR15020:SF50">
    <property type="entry name" value="UPF0659 PROTEIN YMR090W"/>
    <property type="match status" value="1"/>
</dbReference>
<dbReference type="KEGG" id="fcy:FRACYDRAFT_164301"/>
<sequence>SVVDNLGLQNVATACIANNIPHLVIVSSGGVSKPDSPVYKFLNIFGGIMEEKIKGEDTIREMYANLDNNNKDDKQQGGVLTYTIIRPGGLTEDPIRGVSDIELNQGDTRSGRISRYDVAKLCVEA</sequence>
<dbReference type="AlphaFoldDB" id="A0A1E7F3K2"/>
<proteinExistence type="predicted"/>
<dbReference type="InParanoid" id="A0A1E7F3K2"/>
<keyword evidence="3" id="KW-1185">Reference proteome</keyword>
<dbReference type="Pfam" id="PF13460">
    <property type="entry name" value="NAD_binding_10"/>
    <property type="match status" value="1"/>
</dbReference>
<dbReference type="OrthoDB" id="419598at2759"/>
<organism evidence="2 3">
    <name type="scientific">Fragilariopsis cylindrus CCMP1102</name>
    <dbReference type="NCBI Taxonomy" id="635003"/>
    <lineage>
        <taxon>Eukaryota</taxon>
        <taxon>Sar</taxon>
        <taxon>Stramenopiles</taxon>
        <taxon>Ochrophyta</taxon>
        <taxon>Bacillariophyta</taxon>
        <taxon>Bacillariophyceae</taxon>
        <taxon>Bacillariophycidae</taxon>
        <taxon>Bacillariales</taxon>
        <taxon>Bacillariaceae</taxon>
        <taxon>Fragilariopsis</taxon>
    </lineage>
</organism>